<reference evidence="2 3" key="1">
    <citation type="submission" date="2019-06" db="EMBL/GenBank/DDBJ databases">
        <title>Genome Sequence of the Brown Rot Fungal Pathogen Monilinia laxa.</title>
        <authorList>
            <person name="De Miccolis Angelini R.M."/>
            <person name="Landi L."/>
            <person name="Abate D."/>
            <person name="Pollastro S."/>
            <person name="Romanazzi G."/>
            <person name="Faretra F."/>
        </authorList>
    </citation>
    <scope>NUCLEOTIDE SEQUENCE [LARGE SCALE GENOMIC DNA]</scope>
    <source>
        <strain evidence="2 3">Mlax316</strain>
    </source>
</reference>
<dbReference type="OrthoDB" id="2562743at2759"/>
<name>A0A5N6K739_MONLA</name>
<comment type="caution">
    <text evidence="2">The sequence shown here is derived from an EMBL/GenBank/DDBJ whole genome shotgun (WGS) entry which is preliminary data.</text>
</comment>
<gene>
    <name evidence="2" type="ORF">EYC80_000729</name>
</gene>
<evidence type="ECO:0000313" key="3">
    <source>
        <dbReference type="Proteomes" id="UP000326757"/>
    </source>
</evidence>
<organism evidence="2 3">
    <name type="scientific">Monilinia laxa</name>
    <name type="common">Brown rot fungus</name>
    <name type="synonym">Sclerotinia laxa</name>
    <dbReference type="NCBI Taxonomy" id="61186"/>
    <lineage>
        <taxon>Eukaryota</taxon>
        <taxon>Fungi</taxon>
        <taxon>Dikarya</taxon>
        <taxon>Ascomycota</taxon>
        <taxon>Pezizomycotina</taxon>
        <taxon>Leotiomycetes</taxon>
        <taxon>Helotiales</taxon>
        <taxon>Sclerotiniaceae</taxon>
        <taxon>Monilinia</taxon>
    </lineage>
</organism>
<dbReference type="PANTHER" id="PTHR21974:SF2">
    <property type="entry name" value="RE15880P"/>
    <property type="match status" value="1"/>
</dbReference>
<dbReference type="EMBL" id="VIGI01000006">
    <property type="protein sequence ID" value="KAB8298550.1"/>
    <property type="molecule type" value="Genomic_DNA"/>
</dbReference>
<dbReference type="PANTHER" id="PTHR21974">
    <property type="entry name" value="RE15880P"/>
    <property type="match status" value="1"/>
</dbReference>
<proteinExistence type="predicted"/>
<evidence type="ECO:0000313" key="2">
    <source>
        <dbReference type="EMBL" id="KAB8298550.1"/>
    </source>
</evidence>
<accession>A0A5N6K739</accession>
<dbReference type="AlphaFoldDB" id="A0A5N6K739"/>
<evidence type="ECO:0000256" key="1">
    <source>
        <dbReference type="SAM" id="MobiDB-lite"/>
    </source>
</evidence>
<dbReference type="Proteomes" id="UP000326757">
    <property type="component" value="Unassembled WGS sequence"/>
</dbReference>
<feature type="region of interest" description="Disordered" evidence="1">
    <location>
        <begin position="416"/>
        <end position="440"/>
    </location>
</feature>
<keyword evidence="3" id="KW-1185">Reference proteome</keyword>
<sequence length="463" mass="52842">MTSIFIYKIPKSYLVKWPYCQMATHQILASATQNARLLSILSRTDHAPTEYAQIKQYQSSIENIITQQKRRVKALAAASAKEYQEHEEFQESTVKRLVYKLSGRKHKFIEKEEEEHREWLNAIQNELEAKRHLDHLNETLEDVKSKASLLRPMVEEHNAAQVELDKLYNSIFSGPSPDFPTEDTKEHLLSLAKDSFDEAQLRFSTESNVLSVLQNALTVMNQCVGRLDDVLRSSSMDAWGVGGGFADLTERSSLAQAQSLSSRVEMFVTQAQQMQPAVQTLGPMNIAQGNLMSDVIFDNGHSEVKFIDKIEEANRQVVAARVRLIQEIKYSSERLMNFRGEVKEEKENLQLRRTELQDERATVFEGVVASGGVSDCSQQPRSIVQVEHDQPEWESPSVQWDGQQYIHYSLFGGGFQEQFREPEPEPESEPEPYLIPPAGTYGFQPVDPNYHKDLSMPVPSWYI</sequence>
<protein>
    <submittedName>
        <fullName evidence="2">Uncharacterized protein</fullName>
    </submittedName>
</protein>